<comment type="similarity">
    <text evidence="1">Belongs to the tollip family.</text>
</comment>
<dbReference type="CDD" id="cd04016">
    <property type="entry name" value="C2_Tollip"/>
    <property type="match status" value="1"/>
</dbReference>
<sequence length="265" mass="29336">MTGDLPDDFLRISPAVNQGQTIPVQPMPYYQPTVFMQPYQQQPLGRLSITLQQAKLAKNYGITRMDPYCRITVGSHVFESPTAHNGSTSPRWNKLMSIPIQEGVTNIYVEVFDERAFSMDERIAWGLIPIKEEVFSGETLEDWYPLSGKQGDDKEGMINLVFAYRKVPAPPPQAMIYPNMPVMMVPQPVVPGTQVVYPGGYGPGQPVPTGQPPQQPQQRPINEQDIAGLKDMFPNMEEGVIRSVLEASGGSVDAATTHLLSMTDS</sequence>
<organism evidence="9 10">
    <name type="scientific">Porites evermanni</name>
    <dbReference type="NCBI Taxonomy" id="104178"/>
    <lineage>
        <taxon>Eukaryota</taxon>
        <taxon>Metazoa</taxon>
        <taxon>Cnidaria</taxon>
        <taxon>Anthozoa</taxon>
        <taxon>Hexacorallia</taxon>
        <taxon>Scleractinia</taxon>
        <taxon>Fungiina</taxon>
        <taxon>Poritidae</taxon>
        <taxon>Porites</taxon>
    </lineage>
</organism>
<gene>
    <name evidence="9" type="ORF">PEVE_00038362</name>
</gene>
<evidence type="ECO:0000313" key="9">
    <source>
        <dbReference type="EMBL" id="CAH3017574.1"/>
    </source>
</evidence>
<dbReference type="PANTHER" id="PTHR16461:SF5">
    <property type="entry name" value="TOLL-INTERACTING PROTEIN"/>
    <property type="match status" value="1"/>
</dbReference>
<feature type="domain" description="C2" evidence="7">
    <location>
        <begin position="28"/>
        <end position="144"/>
    </location>
</feature>
<name>A0ABN8LPU3_9CNID</name>
<dbReference type="Pfam" id="PF00168">
    <property type="entry name" value="C2"/>
    <property type="match status" value="1"/>
</dbReference>
<dbReference type="InterPro" id="IPR000008">
    <property type="entry name" value="C2_dom"/>
</dbReference>
<evidence type="ECO:0000313" key="10">
    <source>
        <dbReference type="Proteomes" id="UP001159427"/>
    </source>
</evidence>
<dbReference type="PROSITE" id="PS51140">
    <property type="entry name" value="CUE"/>
    <property type="match status" value="1"/>
</dbReference>
<evidence type="ECO:0000256" key="1">
    <source>
        <dbReference type="ARBA" id="ARBA00009278"/>
    </source>
</evidence>
<dbReference type="PROSITE" id="PS50004">
    <property type="entry name" value="C2"/>
    <property type="match status" value="1"/>
</dbReference>
<keyword evidence="2" id="KW-0399">Innate immunity</keyword>
<comment type="caution">
    <text evidence="9">The sequence shown here is derived from an EMBL/GenBank/DDBJ whole genome shotgun (WGS) entry which is preliminary data.</text>
</comment>
<feature type="compositionally biased region" description="Pro residues" evidence="6">
    <location>
        <begin position="205"/>
        <end position="215"/>
    </location>
</feature>
<dbReference type="Pfam" id="PF02845">
    <property type="entry name" value="CUE"/>
    <property type="match status" value="1"/>
</dbReference>
<dbReference type="InterPro" id="IPR035892">
    <property type="entry name" value="C2_domain_sf"/>
</dbReference>
<dbReference type="SUPFAM" id="SSF46934">
    <property type="entry name" value="UBA-like"/>
    <property type="match status" value="1"/>
</dbReference>
<keyword evidence="5" id="KW-0395">Inflammatory response</keyword>
<feature type="region of interest" description="Disordered" evidence="6">
    <location>
        <begin position="197"/>
        <end position="219"/>
    </location>
</feature>
<evidence type="ECO:0000256" key="6">
    <source>
        <dbReference type="SAM" id="MobiDB-lite"/>
    </source>
</evidence>
<keyword evidence="4" id="KW-0072">Autophagy</keyword>
<dbReference type="Gene3D" id="1.10.8.10">
    <property type="entry name" value="DNA helicase RuvA subunit, C-terminal domain"/>
    <property type="match status" value="1"/>
</dbReference>
<dbReference type="EMBL" id="CALNXI010000065">
    <property type="protein sequence ID" value="CAH3017574.1"/>
    <property type="molecule type" value="Genomic_DNA"/>
</dbReference>
<dbReference type="InterPro" id="IPR037301">
    <property type="entry name" value="Tollip_C2"/>
</dbReference>
<accession>A0ABN8LPU3</accession>
<keyword evidence="3" id="KW-0391">Immunity</keyword>
<evidence type="ECO:0008006" key="11">
    <source>
        <dbReference type="Google" id="ProtNLM"/>
    </source>
</evidence>
<evidence type="ECO:0000259" key="7">
    <source>
        <dbReference type="PROSITE" id="PS50004"/>
    </source>
</evidence>
<dbReference type="SMART" id="SM00239">
    <property type="entry name" value="C2"/>
    <property type="match status" value="1"/>
</dbReference>
<dbReference type="SMART" id="SM00546">
    <property type="entry name" value="CUE"/>
    <property type="match status" value="1"/>
</dbReference>
<dbReference type="InterPro" id="IPR003892">
    <property type="entry name" value="CUE"/>
</dbReference>
<dbReference type="SUPFAM" id="SSF49562">
    <property type="entry name" value="C2 domain (Calcium/lipid-binding domain, CaLB)"/>
    <property type="match status" value="1"/>
</dbReference>
<evidence type="ECO:0000256" key="5">
    <source>
        <dbReference type="ARBA" id="ARBA00023198"/>
    </source>
</evidence>
<evidence type="ECO:0000256" key="4">
    <source>
        <dbReference type="ARBA" id="ARBA00023006"/>
    </source>
</evidence>
<evidence type="ECO:0000256" key="2">
    <source>
        <dbReference type="ARBA" id="ARBA00022588"/>
    </source>
</evidence>
<reference evidence="9 10" key="1">
    <citation type="submission" date="2022-05" db="EMBL/GenBank/DDBJ databases">
        <authorList>
            <consortium name="Genoscope - CEA"/>
            <person name="William W."/>
        </authorList>
    </citation>
    <scope>NUCLEOTIDE SEQUENCE [LARGE SCALE GENOMIC DNA]</scope>
</reference>
<evidence type="ECO:0000256" key="3">
    <source>
        <dbReference type="ARBA" id="ARBA00022859"/>
    </source>
</evidence>
<dbReference type="Proteomes" id="UP001159427">
    <property type="component" value="Unassembled WGS sequence"/>
</dbReference>
<feature type="domain" description="CUE" evidence="8">
    <location>
        <begin position="221"/>
        <end position="264"/>
    </location>
</feature>
<proteinExistence type="inferred from homology"/>
<dbReference type="InterPro" id="IPR009060">
    <property type="entry name" value="UBA-like_sf"/>
</dbReference>
<dbReference type="Gene3D" id="2.60.40.150">
    <property type="entry name" value="C2 domain"/>
    <property type="match status" value="1"/>
</dbReference>
<keyword evidence="10" id="KW-1185">Reference proteome</keyword>
<dbReference type="PANTHER" id="PTHR16461">
    <property type="entry name" value="TOLL-INTERACTING PROTEIN"/>
    <property type="match status" value="1"/>
</dbReference>
<evidence type="ECO:0000259" key="8">
    <source>
        <dbReference type="PROSITE" id="PS51140"/>
    </source>
</evidence>
<protein>
    <recommendedName>
        <fullName evidence="11">Toll-interacting protein</fullName>
    </recommendedName>
</protein>